<evidence type="ECO:0008006" key="3">
    <source>
        <dbReference type="Google" id="ProtNLM"/>
    </source>
</evidence>
<dbReference type="EMBL" id="QNGE01004215">
    <property type="protein sequence ID" value="KAA3673112.1"/>
    <property type="molecule type" value="Genomic_DNA"/>
</dbReference>
<dbReference type="SUPFAM" id="SSF53098">
    <property type="entry name" value="Ribonuclease H-like"/>
    <property type="match status" value="1"/>
</dbReference>
<proteinExistence type="predicted"/>
<accession>A0A5J4NCC3</accession>
<dbReference type="InterPro" id="IPR036397">
    <property type="entry name" value="RNaseH_sf"/>
</dbReference>
<dbReference type="GO" id="GO:0003676">
    <property type="term" value="F:nucleic acid binding"/>
    <property type="evidence" value="ECO:0007669"/>
    <property type="project" value="InterPro"/>
</dbReference>
<protein>
    <recommendedName>
        <fullName evidence="3">Integrase catalytic domain-containing protein</fullName>
    </recommendedName>
</protein>
<reference evidence="1 2" key="1">
    <citation type="journal article" date="2019" name="Gigascience">
        <title>Whole-genome sequence of the oriental lung fluke Paragonimus westermani.</title>
        <authorList>
            <person name="Oey H."/>
            <person name="Zakrzewski M."/>
            <person name="Narain K."/>
            <person name="Devi K.R."/>
            <person name="Agatsuma T."/>
            <person name="Nawaratna S."/>
            <person name="Gobert G.N."/>
            <person name="Jones M.K."/>
            <person name="Ragan M.A."/>
            <person name="McManus D.P."/>
            <person name="Krause L."/>
        </authorList>
    </citation>
    <scope>NUCLEOTIDE SEQUENCE [LARGE SCALE GENOMIC DNA]</scope>
    <source>
        <strain evidence="1 2">IND2009</strain>
    </source>
</reference>
<keyword evidence="2" id="KW-1185">Reference proteome</keyword>
<dbReference type="Proteomes" id="UP000324629">
    <property type="component" value="Unassembled WGS sequence"/>
</dbReference>
<gene>
    <name evidence="1" type="ORF">DEA37_0007478</name>
</gene>
<comment type="caution">
    <text evidence="1">The sequence shown here is derived from an EMBL/GenBank/DDBJ whole genome shotgun (WGS) entry which is preliminary data.</text>
</comment>
<dbReference type="Gene3D" id="3.30.420.10">
    <property type="entry name" value="Ribonuclease H-like superfamily/Ribonuclease H"/>
    <property type="match status" value="1"/>
</dbReference>
<dbReference type="InterPro" id="IPR012337">
    <property type="entry name" value="RNaseH-like_sf"/>
</dbReference>
<name>A0A5J4NCC3_9TREM</name>
<dbReference type="AlphaFoldDB" id="A0A5J4NCC3"/>
<evidence type="ECO:0000313" key="2">
    <source>
        <dbReference type="Proteomes" id="UP000324629"/>
    </source>
</evidence>
<sequence>MCTKAYHPQENPQVGRTNSSLKSLLKTFTDSYSSRDCDRGLLRCLLAYCASIHLFTRHSPHYMLTGREFRMPLYLTVPNAAETPCRSRIMLPSCNRI</sequence>
<evidence type="ECO:0000313" key="1">
    <source>
        <dbReference type="EMBL" id="KAA3673112.1"/>
    </source>
</evidence>
<organism evidence="1 2">
    <name type="scientific">Paragonimus westermani</name>
    <dbReference type="NCBI Taxonomy" id="34504"/>
    <lineage>
        <taxon>Eukaryota</taxon>
        <taxon>Metazoa</taxon>
        <taxon>Spiralia</taxon>
        <taxon>Lophotrochozoa</taxon>
        <taxon>Platyhelminthes</taxon>
        <taxon>Trematoda</taxon>
        <taxon>Digenea</taxon>
        <taxon>Plagiorchiida</taxon>
        <taxon>Troglotremata</taxon>
        <taxon>Troglotrematidae</taxon>
        <taxon>Paragonimus</taxon>
    </lineage>
</organism>